<dbReference type="AlphaFoldDB" id="A0AAN7Q5J0"/>
<feature type="region of interest" description="Disordered" evidence="1">
    <location>
        <begin position="112"/>
        <end position="157"/>
    </location>
</feature>
<comment type="caution">
    <text evidence="2">The sequence shown here is derived from an EMBL/GenBank/DDBJ whole genome shotgun (WGS) entry which is preliminary data.</text>
</comment>
<gene>
    <name evidence="2" type="ORF">RN001_002625</name>
</gene>
<evidence type="ECO:0000256" key="1">
    <source>
        <dbReference type="SAM" id="MobiDB-lite"/>
    </source>
</evidence>
<accession>A0AAN7Q5J0</accession>
<reference evidence="3" key="1">
    <citation type="submission" date="2023-01" db="EMBL/GenBank/DDBJ databases">
        <title>Key to firefly adult light organ development and bioluminescence: homeobox transcription factors regulate luciferase expression and transportation to peroxisome.</title>
        <authorList>
            <person name="Fu X."/>
        </authorList>
    </citation>
    <scope>NUCLEOTIDE SEQUENCE [LARGE SCALE GENOMIC DNA]</scope>
</reference>
<dbReference type="Proteomes" id="UP001353858">
    <property type="component" value="Unassembled WGS sequence"/>
</dbReference>
<dbReference type="EMBL" id="JARPUR010000001">
    <property type="protein sequence ID" value="KAK4886354.1"/>
    <property type="molecule type" value="Genomic_DNA"/>
</dbReference>
<keyword evidence="3" id="KW-1185">Reference proteome</keyword>
<evidence type="ECO:0000313" key="2">
    <source>
        <dbReference type="EMBL" id="KAK4886354.1"/>
    </source>
</evidence>
<feature type="compositionally biased region" description="Basic residues" evidence="1">
    <location>
        <begin position="138"/>
        <end position="157"/>
    </location>
</feature>
<organism evidence="2 3">
    <name type="scientific">Aquatica leii</name>
    <dbReference type="NCBI Taxonomy" id="1421715"/>
    <lineage>
        <taxon>Eukaryota</taxon>
        <taxon>Metazoa</taxon>
        <taxon>Ecdysozoa</taxon>
        <taxon>Arthropoda</taxon>
        <taxon>Hexapoda</taxon>
        <taxon>Insecta</taxon>
        <taxon>Pterygota</taxon>
        <taxon>Neoptera</taxon>
        <taxon>Endopterygota</taxon>
        <taxon>Coleoptera</taxon>
        <taxon>Polyphaga</taxon>
        <taxon>Elateriformia</taxon>
        <taxon>Elateroidea</taxon>
        <taxon>Lampyridae</taxon>
        <taxon>Luciolinae</taxon>
        <taxon>Aquatica</taxon>
    </lineage>
</organism>
<protein>
    <submittedName>
        <fullName evidence="2">Uncharacterized protein</fullName>
    </submittedName>
</protein>
<evidence type="ECO:0000313" key="3">
    <source>
        <dbReference type="Proteomes" id="UP001353858"/>
    </source>
</evidence>
<sequence>MAPLLWRIVKFISDTAEEDTVETVPSWIHDGEEICFWPPFSNKKDLEKAIKSAWSPNPDWKQYKVEFMSKKEFNQFKVASPKVSKALDFSDLDSHGEVELPYKRQRNRKIMSFDDEDSDEPQLIPNYPVPPNSNSNCRSRKRGNTSRWRRGRFGRKS</sequence>
<name>A0AAN7Q5J0_9COLE</name>
<proteinExistence type="predicted"/>